<dbReference type="Proteomes" id="UP000189933">
    <property type="component" value="Unassembled WGS sequence"/>
</dbReference>
<evidence type="ECO:0000256" key="1">
    <source>
        <dbReference type="SAM" id="Phobius"/>
    </source>
</evidence>
<dbReference type="PANTHER" id="PTHR35007:SF2">
    <property type="entry name" value="PILUS ASSEMBLE PROTEIN"/>
    <property type="match status" value="1"/>
</dbReference>
<organism evidence="2 3">
    <name type="scientific">Carboxydocella sporoproducens DSM 16521</name>
    <dbReference type="NCBI Taxonomy" id="1121270"/>
    <lineage>
        <taxon>Bacteria</taxon>
        <taxon>Bacillati</taxon>
        <taxon>Bacillota</taxon>
        <taxon>Clostridia</taxon>
        <taxon>Eubacteriales</taxon>
        <taxon>Clostridiales Family XVI. Incertae Sedis</taxon>
        <taxon>Carboxydocella</taxon>
    </lineage>
</organism>
<keyword evidence="1" id="KW-0472">Membrane</keyword>
<keyword evidence="1" id="KW-1133">Transmembrane helix</keyword>
<reference evidence="3" key="1">
    <citation type="submission" date="2017-02" db="EMBL/GenBank/DDBJ databases">
        <authorList>
            <person name="Varghese N."/>
            <person name="Submissions S."/>
        </authorList>
    </citation>
    <scope>NUCLEOTIDE SEQUENCE [LARGE SCALE GENOMIC DNA]</scope>
    <source>
        <strain evidence="3">DSM 16521</strain>
    </source>
</reference>
<gene>
    <name evidence="2" type="ORF">SAMN02745885_00395</name>
</gene>
<evidence type="ECO:0000313" key="2">
    <source>
        <dbReference type="EMBL" id="SJZ61103.1"/>
    </source>
</evidence>
<feature type="transmembrane region" description="Helical" evidence="1">
    <location>
        <begin position="6"/>
        <end position="25"/>
    </location>
</feature>
<proteinExistence type="predicted"/>
<evidence type="ECO:0008006" key="4">
    <source>
        <dbReference type="Google" id="ProtNLM"/>
    </source>
</evidence>
<dbReference type="RefSeq" id="WP_078664548.1">
    <property type="nucleotide sequence ID" value="NZ_FUXM01000003.1"/>
</dbReference>
<dbReference type="EMBL" id="FUXM01000003">
    <property type="protein sequence ID" value="SJZ61103.1"/>
    <property type="molecule type" value="Genomic_DNA"/>
</dbReference>
<keyword evidence="3" id="KW-1185">Reference proteome</keyword>
<dbReference type="AlphaFoldDB" id="A0A1T4M2B3"/>
<keyword evidence="1" id="KW-0812">Transmembrane</keyword>
<sequence length="285" mass="32710">MIKLLIALLALASGWLVKTILKKILTSYNSREQKRLELIQRIGFLPSEEKDLTTRLMEKYLLYWYKQRLNWLGGELQPALLREIKRTAGLGLLVVFTGILLAIFKHKVSILIYWTGMGILLIHWPLIKKRRVYLRQRQQLQREMPNLIDGVRVLLGAGFSCAQTLSYWKRFAGPALLPYLQQLEQEADLEGLETALTRFGTRVNTAPAQVLVSLLLQEMRGGIDIRAAVGQLSGYQRKIRWQQLRGELKKKPVYLALLGAILFANLFILIGVPTVQLILRIRQLN</sequence>
<feature type="transmembrane region" description="Helical" evidence="1">
    <location>
        <begin position="253"/>
        <end position="279"/>
    </location>
</feature>
<evidence type="ECO:0000313" key="3">
    <source>
        <dbReference type="Proteomes" id="UP000189933"/>
    </source>
</evidence>
<protein>
    <recommendedName>
        <fullName evidence="4">Tight adherence protein C</fullName>
    </recommendedName>
</protein>
<dbReference type="OrthoDB" id="9786505at2"/>
<dbReference type="PANTHER" id="PTHR35007">
    <property type="entry name" value="INTEGRAL MEMBRANE PROTEIN-RELATED"/>
    <property type="match status" value="1"/>
</dbReference>
<feature type="transmembrane region" description="Helical" evidence="1">
    <location>
        <begin position="87"/>
        <end position="104"/>
    </location>
</feature>
<feature type="transmembrane region" description="Helical" evidence="1">
    <location>
        <begin position="110"/>
        <end position="127"/>
    </location>
</feature>
<name>A0A1T4M2B3_9FIRM</name>
<accession>A0A1T4M2B3</accession>